<evidence type="ECO:0000313" key="3">
    <source>
        <dbReference type="Proteomes" id="UP001595457"/>
    </source>
</evidence>
<keyword evidence="3" id="KW-1185">Reference proteome</keyword>
<evidence type="ECO:0000259" key="1">
    <source>
        <dbReference type="Pfam" id="PF18475"/>
    </source>
</evidence>
<proteinExistence type="predicted"/>
<comment type="caution">
    <text evidence="2">The sequence shown here is derived from an EMBL/GenBank/DDBJ whole genome shotgun (WGS) entry which is preliminary data.</text>
</comment>
<reference evidence="3" key="1">
    <citation type="journal article" date="2019" name="Int. J. Syst. Evol. Microbiol.">
        <title>The Global Catalogue of Microorganisms (GCM) 10K type strain sequencing project: providing services to taxonomists for standard genome sequencing and annotation.</title>
        <authorList>
            <consortium name="The Broad Institute Genomics Platform"/>
            <consortium name="The Broad Institute Genome Sequencing Center for Infectious Disease"/>
            <person name="Wu L."/>
            <person name="Ma J."/>
        </authorList>
    </citation>
    <scope>NUCLEOTIDE SEQUENCE [LARGE SCALE GENOMIC DNA]</scope>
    <source>
        <strain evidence="3">KCTC 62195</strain>
    </source>
</reference>
<feature type="domain" description="PIN-like" evidence="1">
    <location>
        <begin position="7"/>
        <end position="105"/>
    </location>
</feature>
<protein>
    <submittedName>
        <fullName evidence="2">PIN domain-containing protein</fullName>
    </submittedName>
</protein>
<organism evidence="2 3">
    <name type="scientific">Azotobacter bryophylli</name>
    <dbReference type="NCBI Taxonomy" id="1986537"/>
    <lineage>
        <taxon>Bacteria</taxon>
        <taxon>Pseudomonadati</taxon>
        <taxon>Pseudomonadota</taxon>
        <taxon>Gammaproteobacteria</taxon>
        <taxon>Pseudomonadales</taxon>
        <taxon>Pseudomonadaceae</taxon>
        <taxon>Azotobacter</taxon>
    </lineage>
</organism>
<dbReference type="RefSeq" id="WP_377816964.1">
    <property type="nucleotide sequence ID" value="NZ_JBHRSJ010000036.1"/>
</dbReference>
<sequence>MRTNYILVDYENVQPKDIGLLQDGPFKVKVFLGPTQAKIPVSLATSLQVLGTNAEYIQLETAGSNALDFHIAYYIGVLATEDPTGFFHIISKDTGFDPLIKHLKARRIFAQRSLSIAEIPYFKATAAEDGNKNAWVDAAVADLVRRKASKPRTQKTLLSTLDALFRKELSPQQLSELLDDLCVRGLVRFNGARITYSLPSEVVRAC</sequence>
<dbReference type="InterPro" id="IPR041494">
    <property type="entry name" value="PIN7"/>
</dbReference>
<dbReference type="Pfam" id="PF18475">
    <property type="entry name" value="PIN7"/>
    <property type="match status" value="1"/>
</dbReference>
<accession>A0ABV7B0Y6</accession>
<dbReference type="Proteomes" id="UP001595457">
    <property type="component" value="Unassembled WGS sequence"/>
</dbReference>
<dbReference type="EMBL" id="JBHRSJ010000036">
    <property type="protein sequence ID" value="MFC2974695.1"/>
    <property type="molecule type" value="Genomic_DNA"/>
</dbReference>
<evidence type="ECO:0000313" key="2">
    <source>
        <dbReference type="EMBL" id="MFC2974695.1"/>
    </source>
</evidence>
<name>A0ABV7B0Y6_9GAMM</name>
<gene>
    <name evidence="2" type="ORF">ACFOJE_21110</name>
</gene>